<evidence type="ECO:0000313" key="2">
    <source>
        <dbReference type="EMBL" id="RDS83366.1"/>
    </source>
</evidence>
<protein>
    <submittedName>
        <fullName evidence="2">Uncharacterized protein</fullName>
    </submittedName>
</protein>
<dbReference type="AlphaFoldDB" id="A0A370X4T3"/>
<keyword evidence="1" id="KW-0472">Membrane</keyword>
<name>A0A370X4T3_9GAMM</name>
<evidence type="ECO:0000256" key="1">
    <source>
        <dbReference type="SAM" id="Phobius"/>
    </source>
</evidence>
<keyword evidence="1" id="KW-1133">Transmembrane helix</keyword>
<gene>
    <name evidence="2" type="ORF">DWU99_12565</name>
</gene>
<sequence>MDYFLLLETWKAHIRHADLFFLFWGMFCLVSGIVGMAKRQVIMRGKVGKARIYEGRQAMWLGFMGVLVGALGIAMSILHPL</sequence>
<evidence type="ECO:0000313" key="3">
    <source>
        <dbReference type="Proteomes" id="UP000255334"/>
    </source>
</evidence>
<feature type="transmembrane region" description="Helical" evidence="1">
    <location>
        <begin position="58"/>
        <end position="78"/>
    </location>
</feature>
<proteinExistence type="predicted"/>
<accession>A0A370X4T3</accession>
<dbReference type="RefSeq" id="WP_115478406.1">
    <property type="nucleotide sequence ID" value="NZ_QRBF01000004.1"/>
</dbReference>
<keyword evidence="1" id="KW-0812">Transmembrane</keyword>
<feature type="transmembrane region" description="Helical" evidence="1">
    <location>
        <begin position="20"/>
        <end position="37"/>
    </location>
</feature>
<dbReference type="Proteomes" id="UP000255334">
    <property type="component" value="Unassembled WGS sequence"/>
</dbReference>
<comment type="caution">
    <text evidence="2">The sequence shown here is derived from an EMBL/GenBank/DDBJ whole genome shotgun (WGS) entry which is preliminary data.</text>
</comment>
<reference evidence="2 3" key="1">
    <citation type="submission" date="2018-07" db="EMBL/GenBank/DDBJ databases">
        <title>Dyella monticola sp. nov. and Dyella psychrodurans sp. nov. isolated from monsoon evergreen broad-leaved forest soil of Dinghu Mountain, China.</title>
        <authorList>
            <person name="Gao Z."/>
            <person name="Qiu L."/>
        </authorList>
    </citation>
    <scope>NUCLEOTIDE SEQUENCE [LARGE SCALE GENOMIC DNA]</scope>
    <source>
        <strain evidence="2 3">4MSK11</strain>
    </source>
</reference>
<keyword evidence="3" id="KW-1185">Reference proteome</keyword>
<dbReference type="EMBL" id="QRBF01000004">
    <property type="protein sequence ID" value="RDS83366.1"/>
    <property type="molecule type" value="Genomic_DNA"/>
</dbReference>
<organism evidence="2 3">
    <name type="scientific">Dyella psychrodurans</name>
    <dbReference type="NCBI Taxonomy" id="1927960"/>
    <lineage>
        <taxon>Bacteria</taxon>
        <taxon>Pseudomonadati</taxon>
        <taxon>Pseudomonadota</taxon>
        <taxon>Gammaproteobacteria</taxon>
        <taxon>Lysobacterales</taxon>
        <taxon>Rhodanobacteraceae</taxon>
        <taxon>Dyella</taxon>
    </lineage>
</organism>